<comment type="caution">
    <text evidence="5">The sequence shown here is derived from an EMBL/GenBank/DDBJ whole genome shotgun (WGS) entry which is preliminary data.</text>
</comment>
<accession>A0AA35RCV3</accession>
<dbReference type="PANTHER" id="PTHR43104:SF2">
    <property type="entry name" value="L-2-HYDROXYGLUTARATE DEHYDROGENASE, MITOCHONDRIAL"/>
    <property type="match status" value="1"/>
</dbReference>
<evidence type="ECO:0000256" key="1">
    <source>
        <dbReference type="ARBA" id="ARBA00001974"/>
    </source>
</evidence>
<evidence type="ECO:0000313" key="5">
    <source>
        <dbReference type="EMBL" id="CAI8007832.1"/>
    </source>
</evidence>
<dbReference type="Proteomes" id="UP001174909">
    <property type="component" value="Unassembled WGS sequence"/>
</dbReference>
<evidence type="ECO:0000256" key="2">
    <source>
        <dbReference type="ARBA" id="ARBA00022630"/>
    </source>
</evidence>
<dbReference type="EMBL" id="CASHTH010000800">
    <property type="protein sequence ID" value="CAI8007832.1"/>
    <property type="molecule type" value="Genomic_DNA"/>
</dbReference>
<gene>
    <name evidence="5" type="ORF">GBAR_LOCUS5415</name>
</gene>
<sequence>MDDLGEPGAGVRAQAVDYNGNLLQDFAISETENAIHVLSAPSPGATSSLTISRYIVDMAVGAFGLEE</sequence>
<dbReference type="AlphaFoldDB" id="A0AA35RCV3"/>
<keyword evidence="3" id="KW-0274">FAD</keyword>
<reference evidence="5" key="1">
    <citation type="submission" date="2023-03" db="EMBL/GenBank/DDBJ databases">
        <authorList>
            <person name="Steffen K."/>
            <person name="Cardenas P."/>
        </authorList>
    </citation>
    <scope>NUCLEOTIDE SEQUENCE</scope>
</reference>
<dbReference type="PANTHER" id="PTHR43104">
    <property type="entry name" value="L-2-HYDROXYGLUTARATE DEHYDROGENASE, MITOCHONDRIAL"/>
    <property type="match status" value="1"/>
</dbReference>
<evidence type="ECO:0000256" key="4">
    <source>
        <dbReference type="ARBA" id="ARBA00023002"/>
    </source>
</evidence>
<protein>
    <submittedName>
        <fullName evidence="5">L-2-hydroxyglutarate dehydrogenase, mitochondrial</fullName>
    </submittedName>
</protein>
<keyword evidence="2" id="KW-0285">Flavoprotein</keyword>
<proteinExistence type="predicted"/>
<organism evidence="5 6">
    <name type="scientific">Geodia barretti</name>
    <name type="common">Barrett's horny sponge</name>
    <dbReference type="NCBI Taxonomy" id="519541"/>
    <lineage>
        <taxon>Eukaryota</taxon>
        <taxon>Metazoa</taxon>
        <taxon>Porifera</taxon>
        <taxon>Demospongiae</taxon>
        <taxon>Heteroscleromorpha</taxon>
        <taxon>Tetractinellida</taxon>
        <taxon>Astrophorina</taxon>
        <taxon>Geodiidae</taxon>
        <taxon>Geodia</taxon>
    </lineage>
</organism>
<comment type="cofactor">
    <cofactor evidence="1">
        <name>FAD</name>
        <dbReference type="ChEBI" id="CHEBI:57692"/>
    </cofactor>
</comment>
<dbReference type="GO" id="GO:0047545">
    <property type="term" value="F:(S)-2-hydroxyglutarate dehydrogenase activity"/>
    <property type="evidence" value="ECO:0007669"/>
    <property type="project" value="TreeGrafter"/>
</dbReference>
<keyword evidence="6" id="KW-1185">Reference proteome</keyword>
<evidence type="ECO:0000313" key="6">
    <source>
        <dbReference type="Proteomes" id="UP001174909"/>
    </source>
</evidence>
<name>A0AA35RCV3_GEOBA</name>
<keyword evidence="4" id="KW-0560">Oxidoreductase</keyword>
<evidence type="ECO:0000256" key="3">
    <source>
        <dbReference type="ARBA" id="ARBA00022827"/>
    </source>
</evidence>